<dbReference type="HAMAP" id="MF_00377">
    <property type="entry name" value="DnaA_bact"/>
    <property type="match status" value="1"/>
</dbReference>
<dbReference type="InterPro" id="IPR018312">
    <property type="entry name" value="Chromosome_initiator_DnaA_CS"/>
</dbReference>
<feature type="binding site" evidence="8">
    <location>
        <position position="206"/>
    </location>
    <ligand>
        <name>ATP</name>
        <dbReference type="ChEBI" id="CHEBI:30616"/>
    </ligand>
</feature>
<keyword evidence="16" id="KW-1185">Reference proteome</keyword>
<feature type="binding site" evidence="8">
    <location>
        <position position="207"/>
    </location>
    <ligand>
        <name>ATP</name>
        <dbReference type="ChEBI" id="CHEBI:30616"/>
    </ligand>
</feature>
<evidence type="ECO:0000256" key="4">
    <source>
        <dbReference type="ARBA" id="ARBA00022741"/>
    </source>
</evidence>
<dbReference type="PANTHER" id="PTHR30050:SF2">
    <property type="entry name" value="CHROMOSOMAL REPLICATION INITIATOR PROTEIN DNAA"/>
    <property type="match status" value="1"/>
</dbReference>
<evidence type="ECO:0000259" key="14">
    <source>
        <dbReference type="SMART" id="SM00760"/>
    </source>
</evidence>
<feature type="compositionally biased region" description="Low complexity" evidence="12">
    <location>
        <begin position="143"/>
        <end position="156"/>
    </location>
</feature>
<dbReference type="Proteomes" id="UP000321548">
    <property type="component" value="Unassembled WGS sequence"/>
</dbReference>
<dbReference type="Gene3D" id="3.40.50.300">
    <property type="entry name" value="P-loop containing nucleotide triphosphate hydrolases"/>
    <property type="match status" value="1"/>
</dbReference>
<dbReference type="InterPro" id="IPR003593">
    <property type="entry name" value="AAA+_ATPase"/>
</dbReference>
<evidence type="ECO:0000256" key="9">
    <source>
        <dbReference type="NCBIfam" id="TIGR00362"/>
    </source>
</evidence>
<dbReference type="GO" id="GO:0006270">
    <property type="term" value="P:DNA replication initiation"/>
    <property type="evidence" value="ECO:0007669"/>
    <property type="project" value="UniProtKB-UniRule"/>
</dbReference>
<dbReference type="PRINTS" id="PR00051">
    <property type="entry name" value="DNAA"/>
</dbReference>
<feature type="region of interest" description="Domain IV, binds dsDNA" evidence="8">
    <location>
        <begin position="376"/>
        <end position="495"/>
    </location>
</feature>
<dbReference type="RefSeq" id="WP_147705012.1">
    <property type="nucleotide sequence ID" value="NZ_VDUY01000005.1"/>
</dbReference>
<keyword evidence="6 8" id="KW-0446">Lipid-binding</keyword>
<keyword evidence="2 8" id="KW-0963">Cytoplasm</keyword>
<keyword evidence="7 8" id="KW-0238">DNA-binding</keyword>
<dbReference type="FunFam" id="1.10.8.60:FF:000003">
    <property type="entry name" value="Chromosomal replication initiator protein DnaA"/>
    <property type="match status" value="1"/>
</dbReference>
<comment type="caution">
    <text evidence="8">Lacks conserved residue(s) required for the propagation of feature annotation.</text>
</comment>
<dbReference type="InterPro" id="IPR038454">
    <property type="entry name" value="DnaA_N_sf"/>
</dbReference>
<comment type="caution">
    <text evidence="15">The sequence shown here is derived from an EMBL/GenBank/DDBJ whole genome shotgun (WGS) entry which is preliminary data.</text>
</comment>
<keyword evidence="5 8" id="KW-0067">ATP-binding</keyword>
<dbReference type="AlphaFoldDB" id="A0A5C8NUB7"/>
<feature type="domain" description="AAA+ ATPase" evidence="13">
    <location>
        <begin position="192"/>
        <end position="326"/>
    </location>
</feature>
<evidence type="ECO:0000256" key="3">
    <source>
        <dbReference type="ARBA" id="ARBA00022705"/>
    </source>
</evidence>
<dbReference type="GO" id="GO:0005886">
    <property type="term" value="C:plasma membrane"/>
    <property type="evidence" value="ECO:0007669"/>
    <property type="project" value="TreeGrafter"/>
</dbReference>
<dbReference type="PROSITE" id="PS01008">
    <property type="entry name" value="DNAA"/>
    <property type="match status" value="1"/>
</dbReference>
<dbReference type="CDD" id="cd06571">
    <property type="entry name" value="Bac_DnaA_C"/>
    <property type="match status" value="1"/>
</dbReference>
<evidence type="ECO:0000256" key="11">
    <source>
        <dbReference type="RuleBase" id="RU004227"/>
    </source>
</evidence>
<evidence type="ECO:0000256" key="7">
    <source>
        <dbReference type="ARBA" id="ARBA00023125"/>
    </source>
</evidence>
<comment type="subunit">
    <text evidence="8">Oligomerizes as a right-handed, spiral filament on DNA at oriC.</text>
</comment>
<dbReference type="FunFam" id="3.40.50.300:FF:000668">
    <property type="entry name" value="Chromosomal replication initiator protein DnaA"/>
    <property type="match status" value="1"/>
</dbReference>
<feature type="region of interest" description="Domain III, AAA+ region" evidence="8">
    <location>
        <begin position="159"/>
        <end position="375"/>
    </location>
</feature>
<keyword evidence="4 8" id="KW-0547">Nucleotide-binding</keyword>
<evidence type="ECO:0000256" key="10">
    <source>
        <dbReference type="RuleBase" id="RU000577"/>
    </source>
</evidence>
<dbReference type="PANTHER" id="PTHR30050">
    <property type="entry name" value="CHROMOSOMAL REPLICATION INITIATOR PROTEIN DNAA"/>
    <property type="match status" value="1"/>
</dbReference>
<dbReference type="InterPro" id="IPR010921">
    <property type="entry name" value="Trp_repressor/repl_initiator"/>
</dbReference>
<dbReference type="InterPro" id="IPR020591">
    <property type="entry name" value="Chromosome_initiator_DnaA-like"/>
</dbReference>
<evidence type="ECO:0000256" key="1">
    <source>
        <dbReference type="ARBA" id="ARBA00006583"/>
    </source>
</evidence>
<keyword evidence="3 8" id="KW-0235">DNA replication</keyword>
<dbReference type="Gene3D" id="1.10.1750.10">
    <property type="match status" value="1"/>
</dbReference>
<dbReference type="GO" id="GO:0006275">
    <property type="term" value="P:regulation of DNA replication"/>
    <property type="evidence" value="ECO:0007669"/>
    <property type="project" value="UniProtKB-UniRule"/>
</dbReference>
<feature type="domain" description="Chromosomal replication initiator DnaA C-terminal" evidence="14">
    <location>
        <begin position="403"/>
        <end position="472"/>
    </location>
</feature>
<dbReference type="Pfam" id="PF00308">
    <property type="entry name" value="Bac_DnaA"/>
    <property type="match status" value="1"/>
</dbReference>
<evidence type="ECO:0000259" key="13">
    <source>
        <dbReference type="SMART" id="SM00382"/>
    </source>
</evidence>
<feature type="binding site" evidence="8">
    <location>
        <position position="205"/>
    </location>
    <ligand>
        <name>ATP</name>
        <dbReference type="ChEBI" id="CHEBI:30616"/>
    </ligand>
</feature>
<dbReference type="CDD" id="cd00009">
    <property type="entry name" value="AAA"/>
    <property type="match status" value="1"/>
</dbReference>
<name>A0A5C8NUB7_9BURK</name>
<dbReference type="GO" id="GO:0005737">
    <property type="term" value="C:cytoplasm"/>
    <property type="evidence" value="ECO:0007669"/>
    <property type="project" value="UniProtKB-SubCell"/>
</dbReference>
<dbReference type="Pfam" id="PF08299">
    <property type="entry name" value="Bac_DnaA_C"/>
    <property type="match status" value="1"/>
</dbReference>
<dbReference type="InterPro" id="IPR013159">
    <property type="entry name" value="DnaA_C"/>
</dbReference>
<comment type="similarity">
    <text evidence="1 8 11">Belongs to the DnaA family.</text>
</comment>
<dbReference type="InterPro" id="IPR024633">
    <property type="entry name" value="DnaA_N_dom"/>
</dbReference>
<dbReference type="Gene3D" id="1.10.8.60">
    <property type="match status" value="1"/>
</dbReference>
<dbReference type="OrthoDB" id="9807019at2"/>
<dbReference type="GO" id="GO:0003688">
    <property type="term" value="F:DNA replication origin binding"/>
    <property type="evidence" value="ECO:0007669"/>
    <property type="project" value="UniProtKB-UniRule"/>
</dbReference>
<dbReference type="SMART" id="SM00382">
    <property type="entry name" value="AAA"/>
    <property type="match status" value="1"/>
</dbReference>
<dbReference type="NCBIfam" id="TIGR00362">
    <property type="entry name" value="DnaA"/>
    <property type="match status" value="1"/>
</dbReference>
<dbReference type="InterPro" id="IPR027417">
    <property type="entry name" value="P-loop_NTPase"/>
</dbReference>
<comment type="subcellular location">
    <subcellularLocation>
        <location evidence="8">Cytoplasm</location>
    </subcellularLocation>
</comment>
<comment type="function">
    <text evidence="8 10">Plays an essential role in the initiation and regulation of chromosomal replication. ATP-DnaA binds to the origin of replication (oriC) to initiate formation of the DNA replication initiation complex once per cell cycle. Binds the DnaA box (a 9 base pair repeat at the origin) and separates the double-stranded (ds)DNA. Forms a right-handed helical filament on oriC DNA; dsDNA binds to the exterior of the filament while single-stranded (ss)DNA is stabiized in the filament's interior. The ATP-DnaA-oriC complex binds and stabilizes one strand of the AT-rich DNA unwinding element (DUE), permitting loading of DNA polymerase. After initiation quickly degrades to an ADP-DnaA complex that is not apt for DNA replication. Binds acidic phospholipids.</text>
</comment>
<evidence type="ECO:0000256" key="6">
    <source>
        <dbReference type="ARBA" id="ARBA00023121"/>
    </source>
</evidence>
<evidence type="ECO:0000313" key="15">
    <source>
        <dbReference type="EMBL" id="TXL64763.1"/>
    </source>
</evidence>
<evidence type="ECO:0000256" key="2">
    <source>
        <dbReference type="ARBA" id="ARBA00022490"/>
    </source>
</evidence>
<evidence type="ECO:0000256" key="8">
    <source>
        <dbReference type="HAMAP-Rule" id="MF_00377"/>
    </source>
</evidence>
<evidence type="ECO:0000313" key="16">
    <source>
        <dbReference type="Proteomes" id="UP000321548"/>
    </source>
</evidence>
<dbReference type="SUPFAM" id="SSF48295">
    <property type="entry name" value="TrpR-like"/>
    <property type="match status" value="1"/>
</dbReference>
<dbReference type="Pfam" id="PF11638">
    <property type="entry name" value="DnaA_N"/>
    <property type="match status" value="1"/>
</dbReference>
<comment type="domain">
    <text evidence="8">Domain I is involved in oligomerization and binding regulators, domain II is flexibile and of varying length in different bacteria, domain III forms the AAA+ region, while domain IV binds dsDNA.</text>
</comment>
<protein>
    <recommendedName>
        <fullName evidence="8 9">Chromosomal replication initiator protein DnaA</fullName>
    </recommendedName>
</protein>
<organism evidence="15 16">
    <name type="scientific">Zeimonas arvi</name>
    <dbReference type="NCBI Taxonomy" id="2498847"/>
    <lineage>
        <taxon>Bacteria</taxon>
        <taxon>Pseudomonadati</taxon>
        <taxon>Pseudomonadota</taxon>
        <taxon>Betaproteobacteria</taxon>
        <taxon>Burkholderiales</taxon>
        <taxon>Burkholderiaceae</taxon>
        <taxon>Zeimonas</taxon>
    </lineage>
</organism>
<feature type="region of interest" description="Disordered" evidence="12">
    <location>
        <begin position="82"/>
        <end position="159"/>
    </location>
</feature>
<gene>
    <name evidence="8 15" type="primary">dnaA</name>
    <name evidence="15" type="ORF">FHP08_13580</name>
</gene>
<reference evidence="15 16" key="1">
    <citation type="submission" date="2019-06" db="EMBL/GenBank/DDBJ databases">
        <title>Quisquiliibacterium sp. nov., isolated from a maize field.</title>
        <authorList>
            <person name="Lin S.-Y."/>
            <person name="Tsai C.-F."/>
            <person name="Young C.-C."/>
        </authorList>
    </citation>
    <scope>NUCLEOTIDE SEQUENCE [LARGE SCALE GENOMIC DNA]</scope>
    <source>
        <strain evidence="15 16">CC-CFT501</strain>
    </source>
</reference>
<feature type="binding site" evidence="8">
    <location>
        <position position="203"/>
    </location>
    <ligand>
        <name>ATP</name>
        <dbReference type="ChEBI" id="CHEBI:30616"/>
    </ligand>
</feature>
<dbReference type="SMART" id="SM00760">
    <property type="entry name" value="Bac_DnaA_C"/>
    <property type="match status" value="1"/>
</dbReference>
<accession>A0A5C8NUB7</accession>
<dbReference type="InterPro" id="IPR013317">
    <property type="entry name" value="DnaA_dom"/>
</dbReference>
<dbReference type="GO" id="GO:0008289">
    <property type="term" value="F:lipid binding"/>
    <property type="evidence" value="ECO:0007669"/>
    <property type="project" value="UniProtKB-KW"/>
</dbReference>
<dbReference type="SUPFAM" id="SSF52540">
    <property type="entry name" value="P-loop containing nucleoside triphosphate hydrolases"/>
    <property type="match status" value="1"/>
</dbReference>
<dbReference type="GO" id="GO:0005524">
    <property type="term" value="F:ATP binding"/>
    <property type="evidence" value="ECO:0007669"/>
    <property type="project" value="UniProtKB-UniRule"/>
</dbReference>
<dbReference type="Gene3D" id="3.30.300.180">
    <property type="match status" value="1"/>
</dbReference>
<sequence length="495" mass="55876">MLDQWLACVARLENEVPAQQFKPWIKPLVYLGYDESERVLRLGVPNHFKLNWVKSQFESRIEAIAREAIDPQLSVRFEIHRAEQDSPPARRPAPAVGLNGSAAPGASIDPHAGDLQGDDLAEFAVPSRAGAHGGSPSQDPYLADPFAPDPASSPDSQTRLRPELTFDSFVHGKANQMAWSAALQVVERPGTSYNPLFLYGGVGLGKTHLLHAVGNAILDRSRGARVRYIHAQDYFDEMVRAIQRKSIQDFKRKYQQLDLLLVDDIQFLGGKERTQEEFFYTFEALLSARKQLIITSDTYPKELSAFEDRLVSRFGSGLIVEIEPPELEMRVAILLKKAEQSGEKLPDEVAYFVAKNLRSNVRELEGALLRVIAFARFRGRQLSAELAREALKDLLELSRPPISIESIQKTVADFFKIKTADMYSKRRPAHIARARQVAMYFAKELTQKSFPEIGEAFGGRDHTTVMHAVKRIAELRQHDQEWNRQLHVLEQTLRG</sequence>
<evidence type="ECO:0000256" key="5">
    <source>
        <dbReference type="ARBA" id="ARBA00022840"/>
    </source>
</evidence>
<evidence type="ECO:0000256" key="12">
    <source>
        <dbReference type="SAM" id="MobiDB-lite"/>
    </source>
</evidence>
<dbReference type="InterPro" id="IPR001957">
    <property type="entry name" value="Chromosome_initiator_DnaA"/>
</dbReference>
<proteinExistence type="inferred from homology"/>
<feature type="region of interest" description="Domain I, interacts with DnaA modulators" evidence="8">
    <location>
        <begin position="1"/>
        <end position="86"/>
    </location>
</feature>
<dbReference type="EMBL" id="VDUY01000005">
    <property type="protein sequence ID" value="TXL64763.1"/>
    <property type="molecule type" value="Genomic_DNA"/>
</dbReference>